<name>A0A077NUI2_XENBV</name>
<sequence>MVESKALKLVSYNLISDPPQFNRLGHNHDSSDLIRKRKLKRFYSIGTKQGLISTRQSLLLSGLDIDEPEIKFGLYATQYGYLHPMPSELLPDMEQNKVKDKNEIYQTSWASEQINPFLVTLSLSNNLLGVLSQELDLQGDCASFLRGNIGLLSAFNEAELLLNSGFIDYALVVASGMGSIVCDPPSGISEEFVEFGITFILASGEKQTQKDYPSIDISSLYCMYREGNYSAETIDFIKDIVERMASYALTESF</sequence>
<dbReference type="AlphaFoldDB" id="A0A077NUI2"/>
<reference evidence="1" key="1">
    <citation type="submission" date="2013-07" db="EMBL/GenBank/DDBJ databases">
        <title>Sub-species coevolution in mutualistic symbiosis.</title>
        <authorList>
            <person name="Murfin K."/>
            <person name="Klassen J."/>
            <person name="Lee M."/>
            <person name="Forst S."/>
            <person name="Stock P."/>
            <person name="Goodrich-Blair H."/>
        </authorList>
    </citation>
    <scope>NUCLEOTIDE SEQUENCE [LARGE SCALE GENOMIC DNA]</scope>
    <source>
        <strain evidence="1">Oregonense</strain>
    </source>
</reference>
<dbReference type="SUPFAM" id="SSF53901">
    <property type="entry name" value="Thiolase-like"/>
    <property type="match status" value="1"/>
</dbReference>
<accession>A0A077NUI2</accession>
<comment type="caution">
    <text evidence="1">The sequence shown here is derived from an EMBL/GenBank/DDBJ whole genome shotgun (WGS) entry which is preliminary data.</text>
</comment>
<dbReference type="Proteomes" id="UP000028483">
    <property type="component" value="Unassembled WGS sequence"/>
</dbReference>
<dbReference type="InterPro" id="IPR016039">
    <property type="entry name" value="Thiolase-like"/>
</dbReference>
<protein>
    <recommendedName>
        <fullName evidence="2">Beta-ketoacyl synthase N-terminal domain-containing protein</fullName>
    </recommendedName>
</protein>
<dbReference type="HOGENOM" id="CLU_1073441_0_0_6"/>
<dbReference type="EMBL" id="CBSX010000120">
    <property type="protein sequence ID" value="CDH05917.1"/>
    <property type="molecule type" value="Genomic_DNA"/>
</dbReference>
<organism evidence="1">
    <name type="scientific">Xenorhabdus bovienii str. oregonense</name>
    <dbReference type="NCBI Taxonomy" id="1398202"/>
    <lineage>
        <taxon>Bacteria</taxon>
        <taxon>Pseudomonadati</taxon>
        <taxon>Pseudomonadota</taxon>
        <taxon>Gammaproteobacteria</taxon>
        <taxon>Enterobacterales</taxon>
        <taxon>Morganellaceae</taxon>
        <taxon>Xenorhabdus</taxon>
    </lineage>
</organism>
<evidence type="ECO:0008006" key="2">
    <source>
        <dbReference type="Google" id="ProtNLM"/>
    </source>
</evidence>
<gene>
    <name evidence="1" type="ORF">XBO1_2060053</name>
</gene>
<dbReference type="GO" id="GO:0016746">
    <property type="term" value="F:acyltransferase activity"/>
    <property type="evidence" value="ECO:0007669"/>
    <property type="project" value="InterPro"/>
</dbReference>
<proteinExistence type="predicted"/>
<evidence type="ECO:0000313" key="1">
    <source>
        <dbReference type="EMBL" id="CDH05917.1"/>
    </source>
</evidence>